<dbReference type="GO" id="GO:0005739">
    <property type="term" value="C:mitochondrion"/>
    <property type="evidence" value="ECO:0007669"/>
    <property type="project" value="TreeGrafter"/>
</dbReference>
<dbReference type="STRING" id="7217.A0A0P8YHA6"/>
<name>A0A0P8YHA6_DROAN</name>
<dbReference type="PROSITE" id="PS50889">
    <property type="entry name" value="S4"/>
    <property type="match status" value="1"/>
</dbReference>
<dbReference type="PANTHER" id="PTHR13633:SF3">
    <property type="entry name" value="MITOCHONDRIAL TRANSCRIPTION RESCUE FACTOR 1"/>
    <property type="match status" value="1"/>
</dbReference>
<organism evidence="3 4">
    <name type="scientific">Drosophila ananassae</name>
    <name type="common">Fruit fly</name>
    <dbReference type="NCBI Taxonomy" id="7217"/>
    <lineage>
        <taxon>Eukaryota</taxon>
        <taxon>Metazoa</taxon>
        <taxon>Ecdysozoa</taxon>
        <taxon>Arthropoda</taxon>
        <taxon>Hexapoda</taxon>
        <taxon>Insecta</taxon>
        <taxon>Pterygota</taxon>
        <taxon>Neoptera</taxon>
        <taxon>Endopterygota</taxon>
        <taxon>Diptera</taxon>
        <taxon>Brachycera</taxon>
        <taxon>Muscomorpha</taxon>
        <taxon>Ephydroidea</taxon>
        <taxon>Drosophilidae</taxon>
        <taxon>Drosophila</taxon>
        <taxon>Sophophora</taxon>
    </lineage>
</organism>
<dbReference type="Pfam" id="PF25818">
    <property type="entry name" value="MTRES1_C"/>
    <property type="match status" value="1"/>
</dbReference>
<dbReference type="InterPro" id="IPR057896">
    <property type="entry name" value="MTRES1_C"/>
</dbReference>
<dbReference type="KEGG" id="dan:6498931"/>
<dbReference type="PANTHER" id="PTHR13633">
    <property type="entry name" value="MITOCHONDRIAL TRANSCRIPTION RESCUE FACTOR 1"/>
    <property type="match status" value="1"/>
</dbReference>
<dbReference type="EMBL" id="CH902617">
    <property type="protein sequence ID" value="KPU80695.1"/>
    <property type="molecule type" value="Genomic_DNA"/>
</dbReference>
<dbReference type="GeneID" id="6498931"/>
<protein>
    <recommendedName>
        <fullName evidence="2">Mitochondrial transcription rescue factor 1 C-terminal domain-containing protein</fullName>
    </recommendedName>
</protein>
<dbReference type="SUPFAM" id="SSF55174">
    <property type="entry name" value="Alpha-L RNA-binding motif"/>
    <property type="match status" value="1"/>
</dbReference>
<evidence type="ECO:0000313" key="4">
    <source>
        <dbReference type="Proteomes" id="UP000007801"/>
    </source>
</evidence>
<dbReference type="InParanoid" id="A0A0P8YHA6"/>
<dbReference type="AlphaFoldDB" id="A0A0P8YHA6"/>
<evidence type="ECO:0000259" key="2">
    <source>
        <dbReference type="Pfam" id="PF25818"/>
    </source>
</evidence>
<feature type="domain" description="Mitochondrial transcription rescue factor 1 C-terminal" evidence="2">
    <location>
        <begin position="96"/>
        <end position="190"/>
    </location>
</feature>
<proteinExistence type="predicted"/>
<evidence type="ECO:0000313" key="3">
    <source>
        <dbReference type="EMBL" id="KPU80695.1"/>
    </source>
</evidence>
<accession>A0A0P8YHA6</accession>
<reference evidence="3 4" key="1">
    <citation type="journal article" date="2007" name="Nature">
        <title>Evolution of genes and genomes on the Drosophila phylogeny.</title>
        <authorList>
            <consortium name="Drosophila 12 Genomes Consortium"/>
            <person name="Clark A.G."/>
            <person name="Eisen M.B."/>
            <person name="Smith D.R."/>
            <person name="Bergman C.M."/>
            <person name="Oliver B."/>
            <person name="Markow T.A."/>
            <person name="Kaufman T.C."/>
            <person name="Kellis M."/>
            <person name="Gelbart W."/>
            <person name="Iyer V.N."/>
            <person name="Pollard D.A."/>
            <person name="Sackton T.B."/>
            <person name="Larracuente A.M."/>
            <person name="Singh N.D."/>
            <person name="Abad J.P."/>
            <person name="Abt D.N."/>
            <person name="Adryan B."/>
            <person name="Aguade M."/>
            <person name="Akashi H."/>
            <person name="Anderson W.W."/>
            <person name="Aquadro C.F."/>
            <person name="Ardell D.H."/>
            <person name="Arguello R."/>
            <person name="Artieri C.G."/>
            <person name="Barbash D.A."/>
            <person name="Barker D."/>
            <person name="Barsanti P."/>
            <person name="Batterham P."/>
            <person name="Batzoglou S."/>
            <person name="Begun D."/>
            <person name="Bhutkar A."/>
            <person name="Blanco E."/>
            <person name="Bosak S.A."/>
            <person name="Bradley R.K."/>
            <person name="Brand A.D."/>
            <person name="Brent M.R."/>
            <person name="Brooks A.N."/>
            <person name="Brown R.H."/>
            <person name="Butlin R.K."/>
            <person name="Caggese C."/>
            <person name="Calvi B.R."/>
            <person name="Bernardo de Carvalho A."/>
            <person name="Caspi A."/>
            <person name="Castrezana S."/>
            <person name="Celniker S.E."/>
            <person name="Chang J.L."/>
            <person name="Chapple C."/>
            <person name="Chatterji S."/>
            <person name="Chinwalla A."/>
            <person name="Civetta A."/>
            <person name="Clifton S.W."/>
            <person name="Comeron J.M."/>
            <person name="Costello J.C."/>
            <person name="Coyne J.A."/>
            <person name="Daub J."/>
            <person name="David R.G."/>
            <person name="Delcher A.L."/>
            <person name="Delehaunty K."/>
            <person name="Do C.B."/>
            <person name="Ebling H."/>
            <person name="Edwards K."/>
            <person name="Eickbush T."/>
            <person name="Evans J.D."/>
            <person name="Filipski A."/>
            <person name="Findeiss S."/>
            <person name="Freyhult E."/>
            <person name="Fulton L."/>
            <person name="Fulton R."/>
            <person name="Garcia A.C."/>
            <person name="Gardiner A."/>
            <person name="Garfield D.A."/>
            <person name="Garvin B.E."/>
            <person name="Gibson G."/>
            <person name="Gilbert D."/>
            <person name="Gnerre S."/>
            <person name="Godfrey J."/>
            <person name="Good R."/>
            <person name="Gotea V."/>
            <person name="Gravely B."/>
            <person name="Greenberg A.J."/>
            <person name="Griffiths-Jones S."/>
            <person name="Gross S."/>
            <person name="Guigo R."/>
            <person name="Gustafson E.A."/>
            <person name="Haerty W."/>
            <person name="Hahn M.W."/>
            <person name="Halligan D.L."/>
            <person name="Halpern A.L."/>
            <person name="Halter G.M."/>
            <person name="Han M.V."/>
            <person name="Heger A."/>
            <person name="Hillier L."/>
            <person name="Hinrichs A.S."/>
            <person name="Holmes I."/>
            <person name="Hoskins R.A."/>
            <person name="Hubisz M.J."/>
            <person name="Hultmark D."/>
            <person name="Huntley M.A."/>
            <person name="Jaffe D.B."/>
            <person name="Jagadeeshan S."/>
            <person name="Jeck W.R."/>
            <person name="Johnson J."/>
            <person name="Jones C.D."/>
            <person name="Jordan W.C."/>
            <person name="Karpen G.H."/>
            <person name="Kataoka E."/>
            <person name="Keightley P.D."/>
            <person name="Kheradpour P."/>
            <person name="Kirkness E.F."/>
            <person name="Koerich L.B."/>
            <person name="Kristiansen K."/>
            <person name="Kudrna D."/>
            <person name="Kulathinal R.J."/>
            <person name="Kumar S."/>
            <person name="Kwok R."/>
            <person name="Lander E."/>
            <person name="Langley C.H."/>
            <person name="Lapoint R."/>
            <person name="Lazzaro B.P."/>
            <person name="Lee S.J."/>
            <person name="Levesque L."/>
            <person name="Li R."/>
            <person name="Lin C.F."/>
            <person name="Lin M.F."/>
            <person name="Lindblad-Toh K."/>
            <person name="Llopart A."/>
            <person name="Long M."/>
            <person name="Low L."/>
            <person name="Lozovsky E."/>
            <person name="Lu J."/>
            <person name="Luo M."/>
            <person name="Machado C.A."/>
            <person name="Makalowski W."/>
            <person name="Marzo M."/>
            <person name="Matsuda M."/>
            <person name="Matzkin L."/>
            <person name="McAllister B."/>
            <person name="McBride C.S."/>
            <person name="McKernan B."/>
            <person name="McKernan K."/>
            <person name="Mendez-Lago M."/>
            <person name="Minx P."/>
            <person name="Mollenhauer M.U."/>
            <person name="Montooth K."/>
            <person name="Mount S.M."/>
            <person name="Mu X."/>
            <person name="Myers E."/>
            <person name="Negre B."/>
            <person name="Newfeld S."/>
            <person name="Nielsen R."/>
            <person name="Noor M.A."/>
            <person name="O'Grady P."/>
            <person name="Pachter L."/>
            <person name="Papaceit M."/>
            <person name="Parisi M.J."/>
            <person name="Parisi M."/>
            <person name="Parts L."/>
            <person name="Pedersen J.S."/>
            <person name="Pesole G."/>
            <person name="Phillippy A.M."/>
            <person name="Ponting C.P."/>
            <person name="Pop M."/>
            <person name="Porcelli D."/>
            <person name="Powell J.R."/>
            <person name="Prohaska S."/>
            <person name="Pruitt K."/>
            <person name="Puig M."/>
            <person name="Quesneville H."/>
            <person name="Ram K.R."/>
            <person name="Rand D."/>
            <person name="Rasmussen M.D."/>
            <person name="Reed L.K."/>
            <person name="Reenan R."/>
            <person name="Reily A."/>
            <person name="Remington K.A."/>
            <person name="Rieger T.T."/>
            <person name="Ritchie M.G."/>
            <person name="Robin C."/>
            <person name="Rogers Y.H."/>
            <person name="Rohde C."/>
            <person name="Rozas J."/>
            <person name="Rubenfield M.J."/>
            <person name="Ruiz A."/>
            <person name="Russo S."/>
            <person name="Salzberg S.L."/>
            <person name="Sanchez-Gracia A."/>
            <person name="Saranga D.J."/>
            <person name="Sato H."/>
            <person name="Schaeffer S.W."/>
            <person name="Schatz M.C."/>
            <person name="Schlenke T."/>
            <person name="Schwartz R."/>
            <person name="Segarra C."/>
            <person name="Singh R.S."/>
            <person name="Sirot L."/>
            <person name="Sirota M."/>
            <person name="Sisneros N.B."/>
            <person name="Smith C.D."/>
            <person name="Smith T.F."/>
            <person name="Spieth J."/>
            <person name="Stage D.E."/>
            <person name="Stark A."/>
            <person name="Stephan W."/>
            <person name="Strausberg R.L."/>
            <person name="Strempel S."/>
            <person name="Sturgill D."/>
            <person name="Sutton G."/>
            <person name="Sutton G.G."/>
            <person name="Tao W."/>
            <person name="Teichmann S."/>
            <person name="Tobari Y.N."/>
            <person name="Tomimura Y."/>
            <person name="Tsolas J.M."/>
            <person name="Valente V.L."/>
            <person name="Venter E."/>
            <person name="Venter J.C."/>
            <person name="Vicario S."/>
            <person name="Vieira F.G."/>
            <person name="Vilella A.J."/>
            <person name="Villasante A."/>
            <person name="Walenz B."/>
            <person name="Wang J."/>
            <person name="Wasserman M."/>
            <person name="Watts T."/>
            <person name="Wilson D."/>
            <person name="Wilson R.K."/>
            <person name="Wing R.A."/>
            <person name="Wolfner M.F."/>
            <person name="Wong A."/>
            <person name="Wong G.K."/>
            <person name="Wu C.I."/>
            <person name="Wu G."/>
            <person name="Yamamoto D."/>
            <person name="Yang H.P."/>
            <person name="Yang S.P."/>
            <person name="Yorke J.A."/>
            <person name="Yoshida K."/>
            <person name="Zdobnov E."/>
            <person name="Zhang P."/>
            <person name="Zhang Y."/>
            <person name="Zimin A.V."/>
            <person name="Baldwin J."/>
            <person name="Abdouelleil A."/>
            <person name="Abdulkadir J."/>
            <person name="Abebe A."/>
            <person name="Abera B."/>
            <person name="Abreu J."/>
            <person name="Acer S.C."/>
            <person name="Aftuck L."/>
            <person name="Alexander A."/>
            <person name="An P."/>
            <person name="Anderson E."/>
            <person name="Anderson S."/>
            <person name="Arachi H."/>
            <person name="Azer M."/>
            <person name="Bachantsang P."/>
            <person name="Barry A."/>
            <person name="Bayul T."/>
            <person name="Berlin A."/>
            <person name="Bessette D."/>
            <person name="Bloom T."/>
            <person name="Blye J."/>
            <person name="Boguslavskiy L."/>
            <person name="Bonnet C."/>
            <person name="Boukhgalter B."/>
            <person name="Bourzgui I."/>
            <person name="Brown A."/>
            <person name="Cahill P."/>
            <person name="Channer S."/>
            <person name="Cheshatsang Y."/>
            <person name="Chuda L."/>
            <person name="Citroen M."/>
            <person name="Collymore A."/>
            <person name="Cooke P."/>
            <person name="Costello M."/>
            <person name="D'Aco K."/>
            <person name="Daza R."/>
            <person name="De Haan G."/>
            <person name="DeGray S."/>
            <person name="DeMaso C."/>
            <person name="Dhargay N."/>
            <person name="Dooley K."/>
            <person name="Dooley E."/>
            <person name="Doricent M."/>
            <person name="Dorje P."/>
            <person name="Dorjee K."/>
            <person name="Dupes A."/>
            <person name="Elong R."/>
            <person name="Falk J."/>
            <person name="Farina A."/>
            <person name="Faro S."/>
            <person name="Ferguson D."/>
            <person name="Fisher S."/>
            <person name="Foley C.D."/>
            <person name="Franke A."/>
            <person name="Friedrich D."/>
            <person name="Gadbois L."/>
            <person name="Gearin G."/>
            <person name="Gearin C.R."/>
            <person name="Giannoukos G."/>
            <person name="Goode T."/>
            <person name="Graham J."/>
            <person name="Grandbois E."/>
            <person name="Grewal S."/>
            <person name="Gyaltsen K."/>
            <person name="Hafez N."/>
            <person name="Hagos B."/>
            <person name="Hall J."/>
            <person name="Henson C."/>
            <person name="Hollinger A."/>
            <person name="Honan T."/>
            <person name="Huard M.D."/>
            <person name="Hughes L."/>
            <person name="Hurhula B."/>
            <person name="Husby M.E."/>
            <person name="Kamat A."/>
            <person name="Kanga B."/>
            <person name="Kashin S."/>
            <person name="Khazanovich D."/>
            <person name="Kisner P."/>
            <person name="Lance K."/>
            <person name="Lara M."/>
            <person name="Lee W."/>
            <person name="Lennon N."/>
            <person name="Letendre F."/>
            <person name="LeVine R."/>
            <person name="Lipovsky A."/>
            <person name="Liu X."/>
            <person name="Liu J."/>
            <person name="Liu S."/>
            <person name="Lokyitsang T."/>
            <person name="Lokyitsang Y."/>
            <person name="Lubonja R."/>
            <person name="Lui A."/>
            <person name="MacDonald P."/>
            <person name="Magnisalis V."/>
            <person name="Maru K."/>
            <person name="Matthews C."/>
            <person name="McCusker W."/>
            <person name="McDonough S."/>
            <person name="Mehta T."/>
            <person name="Meldrim J."/>
            <person name="Meneus L."/>
            <person name="Mihai O."/>
            <person name="Mihalev A."/>
            <person name="Mihova T."/>
            <person name="Mittelman R."/>
            <person name="Mlenga V."/>
            <person name="Montmayeur A."/>
            <person name="Mulrain L."/>
            <person name="Navidi A."/>
            <person name="Naylor J."/>
            <person name="Negash T."/>
            <person name="Nguyen T."/>
            <person name="Nguyen N."/>
            <person name="Nicol R."/>
            <person name="Norbu C."/>
            <person name="Norbu N."/>
            <person name="Novod N."/>
            <person name="O'Neill B."/>
            <person name="Osman S."/>
            <person name="Markiewicz E."/>
            <person name="Oyono O.L."/>
            <person name="Patti C."/>
            <person name="Phunkhang P."/>
            <person name="Pierre F."/>
            <person name="Priest M."/>
            <person name="Raghuraman S."/>
            <person name="Rege F."/>
            <person name="Reyes R."/>
            <person name="Rise C."/>
            <person name="Rogov P."/>
            <person name="Ross K."/>
            <person name="Ryan E."/>
            <person name="Settipalli S."/>
            <person name="Shea T."/>
            <person name="Sherpa N."/>
            <person name="Shi L."/>
            <person name="Shih D."/>
            <person name="Sparrow T."/>
            <person name="Spaulding J."/>
            <person name="Stalker J."/>
            <person name="Stange-Thomann N."/>
            <person name="Stavropoulos S."/>
            <person name="Stone C."/>
            <person name="Strader C."/>
            <person name="Tesfaye S."/>
            <person name="Thomson T."/>
            <person name="Thoulutsang Y."/>
            <person name="Thoulutsang D."/>
            <person name="Topham K."/>
            <person name="Topping I."/>
            <person name="Tsamla T."/>
            <person name="Vassiliev H."/>
            <person name="Vo A."/>
            <person name="Wangchuk T."/>
            <person name="Wangdi T."/>
            <person name="Weiand M."/>
            <person name="Wilkinson J."/>
            <person name="Wilson A."/>
            <person name="Yadav S."/>
            <person name="Young G."/>
            <person name="Yu Q."/>
            <person name="Zembek L."/>
            <person name="Zhong D."/>
            <person name="Zimmer A."/>
            <person name="Zwirko Z."/>
            <person name="Jaffe D.B."/>
            <person name="Alvarez P."/>
            <person name="Brockman W."/>
            <person name="Butler J."/>
            <person name="Chin C."/>
            <person name="Gnerre S."/>
            <person name="Grabherr M."/>
            <person name="Kleber M."/>
            <person name="Mauceli E."/>
            <person name="MacCallum I."/>
        </authorList>
    </citation>
    <scope>NUCLEOTIDE SEQUENCE [LARGE SCALE GENOMIC DNA]</scope>
    <source>
        <strain evidence="4">Tucson 14024-0371.13</strain>
    </source>
</reference>
<keyword evidence="1" id="KW-0694">RNA-binding</keyword>
<dbReference type="Proteomes" id="UP000007801">
    <property type="component" value="Unassembled WGS sequence"/>
</dbReference>
<evidence type="ECO:0000256" key="1">
    <source>
        <dbReference type="PROSITE-ProRule" id="PRU00182"/>
    </source>
</evidence>
<dbReference type="GO" id="GO:0003723">
    <property type="term" value="F:RNA binding"/>
    <property type="evidence" value="ECO:0007669"/>
    <property type="project" value="UniProtKB-KW"/>
</dbReference>
<dbReference type="GO" id="GO:1903108">
    <property type="term" value="P:regulation of mitochondrial transcription"/>
    <property type="evidence" value="ECO:0007669"/>
    <property type="project" value="TreeGrafter"/>
</dbReference>
<sequence length="208" mass="23226">MLFVIVIVKAPAKIMLRSLRQISRLGRRLSAPVPGSSLVNAASSTQEVCVRLQAPLHTSISSWKYDKKSSRAADDLDTDDEEDEDFKDERDSKVVKTKVNSLRADLLLKAGLGMARNKVELNFYESKIRVNGKKLQKKSAQLDVGDEIDVIRGFSQSNPSHLVVARVAILSASEREEGLNVHLRRYKSLLVENYRGANAFKSSEHVPH</sequence>
<dbReference type="OrthoDB" id="4150at2759"/>
<keyword evidence="4" id="KW-1185">Reference proteome</keyword>
<gene>
    <name evidence="3" type="primary">Dana\GF16134</name>
    <name evidence="3" type="synonym">dana_GLEANR_17407</name>
    <name evidence="3" type="ORF">GF16134</name>
</gene>